<dbReference type="InterPro" id="IPR036188">
    <property type="entry name" value="FAD/NAD-bd_sf"/>
</dbReference>
<name>A0A364KW71_TALAM</name>
<dbReference type="InterPro" id="IPR002938">
    <property type="entry name" value="FAD-bd"/>
</dbReference>
<gene>
    <name evidence="5" type="ORF">BHQ10_003810</name>
</gene>
<sequence>MSLNVLIVGAGVCGPAFAMLLQRSNPKHKITILERSPTLRMGGQQIDLKNQAPHILRQMGLLDVIKSRCVDETGLEMVDSNDKTIARFGVAPAGQRRLTLTSEHEIMRGDMVQVLYDASIKQNQDSKANSEDPDAGLRYVFGQTIVALDQRENDDVDVTFSNGETKRYDLVVGADGQWSHTRSLAFGKETSRTAFKSLGIHAAYFSLPKTENEATLAKGHLAPGRRMVFTRTSGRPVTGALLFTMQNSAKLSSCYRESTEKQKEAFAEAFRDIDWQAERFISGLKSSSDFYAHELGQIKMEELSSGRVVLLGDSGYCPSPFTGLGTNLCLVGSYILAGELARHGSSNISEALHSYGDKMRPFIDECQSISPRTLGLFFPSSRLGIWVMHSLAWAISSLSQRFWQRQEDLTDHHAERLPKYPELNLPFQSQF</sequence>
<feature type="domain" description="FAD-binding" evidence="4">
    <location>
        <begin position="4"/>
        <end position="363"/>
    </location>
</feature>
<comment type="caution">
    <text evidence="5">The sequence shown here is derived from an EMBL/GenBank/DDBJ whole genome shotgun (WGS) entry which is preliminary data.</text>
</comment>
<dbReference type="GO" id="GO:0071949">
    <property type="term" value="F:FAD binding"/>
    <property type="evidence" value="ECO:0007669"/>
    <property type="project" value="InterPro"/>
</dbReference>
<proteinExistence type="predicted"/>
<dbReference type="STRING" id="1196081.A0A364KW71"/>
<keyword evidence="1" id="KW-0285">Flavoprotein</keyword>
<organism evidence="5 6">
    <name type="scientific">Talaromyces amestolkiae</name>
    <dbReference type="NCBI Taxonomy" id="1196081"/>
    <lineage>
        <taxon>Eukaryota</taxon>
        <taxon>Fungi</taxon>
        <taxon>Dikarya</taxon>
        <taxon>Ascomycota</taxon>
        <taxon>Pezizomycotina</taxon>
        <taxon>Eurotiomycetes</taxon>
        <taxon>Eurotiomycetidae</taxon>
        <taxon>Eurotiales</taxon>
        <taxon>Trichocomaceae</taxon>
        <taxon>Talaromyces</taxon>
        <taxon>Talaromyces sect. Talaromyces</taxon>
    </lineage>
</organism>
<dbReference type="Proteomes" id="UP000249363">
    <property type="component" value="Unassembled WGS sequence"/>
</dbReference>
<evidence type="ECO:0000256" key="2">
    <source>
        <dbReference type="ARBA" id="ARBA00022827"/>
    </source>
</evidence>
<dbReference type="GO" id="GO:0016491">
    <property type="term" value="F:oxidoreductase activity"/>
    <property type="evidence" value="ECO:0007669"/>
    <property type="project" value="UniProtKB-KW"/>
</dbReference>
<dbReference type="Gene3D" id="3.30.9.10">
    <property type="entry name" value="D-Amino Acid Oxidase, subunit A, domain 2"/>
    <property type="match status" value="1"/>
</dbReference>
<keyword evidence="2" id="KW-0274">FAD</keyword>
<keyword evidence="6" id="KW-1185">Reference proteome</keyword>
<dbReference type="EMBL" id="MIKG01000006">
    <property type="protein sequence ID" value="RAO67798.1"/>
    <property type="molecule type" value="Genomic_DNA"/>
</dbReference>
<evidence type="ECO:0000256" key="1">
    <source>
        <dbReference type="ARBA" id="ARBA00022630"/>
    </source>
</evidence>
<protein>
    <recommendedName>
        <fullName evidence="4">FAD-binding domain-containing protein</fullName>
    </recommendedName>
</protein>
<accession>A0A364KW71</accession>
<dbReference type="InterPro" id="IPR051704">
    <property type="entry name" value="FAD_aromatic-hydroxylase"/>
</dbReference>
<keyword evidence="3" id="KW-0560">Oxidoreductase</keyword>
<dbReference type="OrthoDB" id="655030at2759"/>
<dbReference type="GeneID" id="63793026"/>
<dbReference type="Pfam" id="PF01494">
    <property type="entry name" value="FAD_binding_3"/>
    <property type="match status" value="1"/>
</dbReference>
<reference evidence="5 6" key="1">
    <citation type="journal article" date="2017" name="Biotechnol. Biofuels">
        <title>Differential beta-glucosidase expression as a function of carbon source availability in Talaromyces amestolkiae: a genomic and proteomic approach.</title>
        <authorList>
            <person name="de Eugenio L.I."/>
            <person name="Mendez-Liter J.A."/>
            <person name="Nieto-Dominguez M."/>
            <person name="Alonso L."/>
            <person name="Gil-Munoz J."/>
            <person name="Barriuso J."/>
            <person name="Prieto A."/>
            <person name="Martinez M.J."/>
        </authorList>
    </citation>
    <scope>NUCLEOTIDE SEQUENCE [LARGE SCALE GENOMIC DNA]</scope>
    <source>
        <strain evidence="5 6">CIB</strain>
    </source>
</reference>
<evidence type="ECO:0000256" key="3">
    <source>
        <dbReference type="ARBA" id="ARBA00023002"/>
    </source>
</evidence>
<evidence type="ECO:0000313" key="6">
    <source>
        <dbReference type="Proteomes" id="UP000249363"/>
    </source>
</evidence>
<dbReference type="Gene3D" id="3.50.50.60">
    <property type="entry name" value="FAD/NAD(P)-binding domain"/>
    <property type="match status" value="1"/>
</dbReference>
<dbReference type="PRINTS" id="PR00420">
    <property type="entry name" value="RNGMNOXGNASE"/>
</dbReference>
<evidence type="ECO:0000313" key="5">
    <source>
        <dbReference type="EMBL" id="RAO67798.1"/>
    </source>
</evidence>
<evidence type="ECO:0000259" key="4">
    <source>
        <dbReference type="Pfam" id="PF01494"/>
    </source>
</evidence>
<dbReference type="PANTHER" id="PTHR46865">
    <property type="entry name" value="OXIDOREDUCTASE-RELATED"/>
    <property type="match status" value="1"/>
</dbReference>
<dbReference type="SUPFAM" id="SSF51905">
    <property type="entry name" value="FAD/NAD(P)-binding domain"/>
    <property type="match status" value="1"/>
</dbReference>
<dbReference type="RefSeq" id="XP_040732314.1">
    <property type="nucleotide sequence ID" value="XM_040876108.1"/>
</dbReference>
<dbReference type="AlphaFoldDB" id="A0A364KW71"/>
<dbReference type="PANTHER" id="PTHR46865:SF7">
    <property type="entry name" value="MONOOXYGENASE, PUTATIVE (AFU_ORTHOLOGUE AFUA_8G07040)-RELATED"/>
    <property type="match status" value="1"/>
</dbReference>